<evidence type="ECO:0000256" key="5">
    <source>
        <dbReference type="ARBA" id="ARBA00022801"/>
    </source>
</evidence>
<feature type="active site" evidence="9">
    <location>
        <position position="221"/>
    </location>
</feature>
<evidence type="ECO:0000256" key="9">
    <source>
        <dbReference type="PIRSR" id="PIRSR621190-1"/>
    </source>
</evidence>
<dbReference type="Proteomes" id="UP001164929">
    <property type="component" value="Chromosome 19"/>
</dbReference>
<dbReference type="PRINTS" id="PR00138">
    <property type="entry name" value="MATRIXIN"/>
</dbReference>
<evidence type="ECO:0000256" key="2">
    <source>
        <dbReference type="ARBA" id="ARBA00022670"/>
    </source>
</evidence>
<dbReference type="Pfam" id="PF00413">
    <property type="entry name" value="Peptidase_M10"/>
    <property type="match status" value="1"/>
</dbReference>
<dbReference type="GO" id="GO:0030198">
    <property type="term" value="P:extracellular matrix organization"/>
    <property type="evidence" value="ECO:0007669"/>
    <property type="project" value="TreeGrafter"/>
</dbReference>
<evidence type="ECO:0000259" key="12">
    <source>
        <dbReference type="SMART" id="SM00235"/>
    </source>
</evidence>
<dbReference type="GO" id="GO:0030574">
    <property type="term" value="P:collagen catabolic process"/>
    <property type="evidence" value="ECO:0007669"/>
    <property type="project" value="TreeGrafter"/>
</dbReference>
<protein>
    <recommendedName>
        <fullName evidence="12">Peptidase metallopeptidase domain-containing protein</fullName>
    </recommendedName>
</protein>
<name>A0AAD6L9L8_9ROSI</name>
<dbReference type="PANTHER" id="PTHR10201:SF278">
    <property type="entry name" value="PEPTIDASE METALLOPEPTIDASE DOMAIN-CONTAINING PROTEIN"/>
    <property type="match status" value="1"/>
</dbReference>
<accession>A0AAD6L9L8</accession>
<dbReference type="InterPro" id="IPR024079">
    <property type="entry name" value="MetalloPept_cat_dom_sf"/>
</dbReference>
<dbReference type="GO" id="GO:0031012">
    <property type="term" value="C:extracellular matrix"/>
    <property type="evidence" value="ECO:0007669"/>
    <property type="project" value="InterPro"/>
</dbReference>
<dbReference type="InterPro" id="IPR001818">
    <property type="entry name" value="Pept_M10_metallopeptidase"/>
</dbReference>
<feature type="domain" description="Peptidase metallopeptidase" evidence="12">
    <location>
        <begin position="134"/>
        <end position="266"/>
    </location>
</feature>
<keyword evidence="3 10" id="KW-0479">Metal-binding</keyword>
<feature type="binding site" evidence="10">
    <location>
        <position position="196"/>
    </location>
    <ligand>
        <name>Zn(2+)</name>
        <dbReference type="ChEBI" id="CHEBI:29105"/>
        <label>1</label>
    </ligand>
</feature>
<comment type="cofactor">
    <cofactor evidence="10">
        <name>Ca(2+)</name>
        <dbReference type="ChEBI" id="CHEBI:29108"/>
    </cofactor>
    <text evidence="10">Can bind about 5 Ca(2+) ions per subunit.</text>
</comment>
<dbReference type="Gene3D" id="3.40.390.10">
    <property type="entry name" value="Collagenase (Catalytic Domain)"/>
    <property type="match status" value="2"/>
</dbReference>
<comment type="similarity">
    <text evidence="1">Belongs to the peptidase M10A family. Matrix metalloproteinases (MMPs) subfamily.</text>
</comment>
<comment type="cofactor">
    <cofactor evidence="10">
        <name>Zn(2+)</name>
        <dbReference type="ChEBI" id="CHEBI:29105"/>
    </cofactor>
    <text evidence="10">Binds 2 Zn(2+) ions per subunit.</text>
</comment>
<evidence type="ECO:0000313" key="13">
    <source>
        <dbReference type="EMBL" id="KAJ6952378.1"/>
    </source>
</evidence>
<keyword evidence="10" id="KW-0106">Calcium</keyword>
<evidence type="ECO:0000256" key="6">
    <source>
        <dbReference type="ARBA" id="ARBA00022833"/>
    </source>
</evidence>
<feature type="binding site" description="in inhibited form" evidence="10">
    <location>
        <position position="102"/>
    </location>
    <ligand>
        <name>Zn(2+)</name>
        <dbReference type="ChEBI" id="CHEBI:29105"/>
        <label>2</label>
        <note>catalytic</note>
    </ligand>
</feature>
<dbReference type="SUPFAM" id="SSF47090">
    <property type="entry name" value="PGBD-like"/>
    <property type="match status" value="1"/>
</dbReference>
<keyword evidence="8" id="KW-0865">Zymogen</keyword>
<evidence type="ECO:0000256" key="7">
    <source>
        <dbReference type="ARBA" id="ARBA00023049"/>
    </source>
</evidence>
<dbReference type="PANTHER" id="PTHR10201">
    <property type="entry name" value="MATRIX METALLOPROTEINASE"/>
    <property type="match status" value="1"/>
</dbReference>
<dbReference type="GO" id="GO:0008270">
    <property type="term" value="F:zinc ion binding"/>
    <property type="evidence" value="ECO:0007669"/>
    <property type="project" value="InterPro"/>
</dbReference>
<dbReference type="InterPro" id="IPR006026">
    <property type="entry name" value="Peptidase_Metallo"/>
</dbReference>
<gene>
    <name evidence="13" type="ORF">NC653_041499</name>
</gene>
<feature type="binding site" evidence="10">
    <location>
        <position position="201"/>
    </location>
    <ligand>
        <name>Ca(2+)</name>
        <dbReference type="ChEBI" id="CHEBI:29108"/>
        <label>1</label>
    </ligand>
</feature>
<dbReference type="SMART" id="SM00235">
    <property type="entry name" value="ZnMc"/>
    <property type="match status" value="1"/>
</dbReference>
<keyword evidence="5" id="KW-0378">Hydrolase</keyword>
<feature type="chain" id="PRO_5042254970" description="Peptidase metallopeptidase domain-containing protein" evidence="11">
    <location>
        <begin position="26"/>
        <end position="266"/>
    </location>
</feature>
<organism evidence="13 14">
    <name type="scientific">Populus alba x Populus x berolinensis</name>
    <dbReference type="NCBI Taxonomy" id="444605"/>
    <lineage>
        <taxon>Eukaryota</taxon>
        <taxon>Viridiplantae</taxon>
        <taxon>Streptophyta</taxon>
        <taxon>Embryophyta</taxon>
        <taxon>Tracheophyta</taxon>
        <taxon>Spermatophyta</taxon>
        <taxon>Magnoliopsida</taxon>
        <taxon>eudicotyledons</taxon>
        <taxon>Gunneridae</taxon>
        <taxon>Pentapetalae</taxon>
        <taxon>rosids</taxon>
        <taxon>fabids</taxon>
        <taxon>Malpighiales</taxon>
        <taxon>Salicaceae</taxon>
        <taxon>Saliceae</taxon>
        <taxon>Populus</taxon>
    </lineage>
</organism>
<feature type="binding site" evidence="10">
    <location>
        <position position="220"/>
    </location>
    <ligand>
        <name>Zn(2+)</name>
        <dbReference type="ChEBI" id="CHEBI:29105"/>
        <label>2</label>
        <note>catalytic</note>
    </ligand>
</feature>
<keyword evidence="2" id="KW-0645">Protease</keyword>
<dbReference type="GO" id="GO:0004222">
    <property type="term" value="F:metalloendopeptidase activity"/>
    <property type="evidence" value="ECO:0007669"/>
    <property type="project" value="InterPro"/>
</dbReference>
<evidence type="ECO:0000256" key="11">
    <source>
        <dbReference type="SAM" id="SignalP"/>
    </source>
</evidence>
<proteinExistence type="inferred from homology"/>
<feature type="binding site" evidence="10">
    <location>
        <position position="230"/>
    </location>
    <ligand>
        <name>Zn(2+)</name>
        <dbReference type="ChEBI" id="CHEBI:29105"/>
        <label>2</label>
        <note>catalytic</note>
    </ligand>
</feature>
<evidence type="ECO:0000256" key="4">
    <source>
        <dbReference type="ARBA" id="ARBA00022729"/>
    </source>
</evidence>
<feature type="binding site" evidence="10">
    <location>
        <position position="198"/>
    </location>
    <ligand>
        <name>Ca(2+)</name>
        <dbReference type="ChEBI" id="CHEBI:29108"/>
        <label>3</label>
    </ligand>
</feature>
<dbReference type="InterPro" id="IPR021190">
    <property type="entry name" value="Pept_M10A"/>
</dbReference>
<keyword evidence="7" id="KW-0482">Metalloprotease</keyword>
<evidence type="ECO:0000256" key="10">
    <source>
        <dbReference type="PIRSR" id="PIRSR621190-2"/>
    </source>
</evidence>
<dbReference type="EMBL" id="JAQIZT010000019">
    <property type="protein sequence ID" value="KAJ6952378.1"/>
    <property type="molecule type" value="Genomic_DNA"/>
</dbReference>
<feature type="binding site" evidence="10">
    <location>
        <position position="239"/>
    </location>
    <ligand>
        <name>Zn(2+)</name>
        <dbReference type="ChEBI" id="CHEBI:29105"/>
        <label>2</label>
        <note>catalytic</note>
    </ligand>
</feature>
<dbReference type="SUPFAM" id="SSF55486">
    <property type="entry name" value="Metalloproteases ('zincins'), catalytic domain"/>
    <property type="match status" value="1"/>
</dbReference>
<keyword evidence="6 10" id="KW-0862">Zinc</keyword>
<feature type="binding site" evidence="10">
    <location>
        <position position="224"/>
    </location>
    <ligand>
        <name>Zn(2+)</name>
        <dbReference type="ChEBI" id="CHEBI:29105"/>
        <label>2</label>
        <note>catalytic</note>
    </ligand>
</feature>
<dbReference type="InterPro" id="IPR021158">
    <property type="entry name" value="Pept_M10A_Zn_BS"/>
</dbReference>
<evidence type="ECO:0000313" key="14">
    <source>
        <dbReference type="Proteomes" id="UP001164929"/>
    </source>
</evidence>
<keyword evidence="14" id="KW-1185">Reference proteome</keyword>
<sequence length="266" mass="29923">MAPNLSHLLSAILVIFSIQSFRGQARTLKPEHRQSFSSFLQGLEGVQKGQTVEGLIELKQYLKKLGYYPSELALKTYQEYFHLNVTGNLDSSTIQQMMIPRCGMPDIINTQSTKPNSTTSKHNKFHMVVHYAFGTQKWPPSKYSLTYRFGSGVQVVGSDTLRSVCSKAFQTWAKVSPFTFREATAGASADIDGRLHYDADENWSTDPAMDQIDLETVTVHEIGHLLGLYHSKDHPEAIMYPTTERGSKKRELSQDDIDGIHALYSN</sequence>
<dbReference type="Pfam" id="PF01471">
    <property type="entry name" value="PG_binding_1"/>
    <property type="match status" value="1"/>
</dbReference>
<dbReference type="PROSITE" id="PS00546">
    <property type="entry name" value="CYSTEINE_SWITCH"/>
    <property type="match status" value="1"/>
</dbReference>
<comment type="caution">
    <text evidence="13">The sequence shown here is derived from an EMBL/GenBank/DDBJ whole genome shotgun (WGS) entry which is preliminary data.</text>
</comment>
<evidence type="ECO:0000256" key="3">
    <source>
        <dbReference type="ARBA" id="ARBA00022723"/>
    </source>
</evidence>
<reference evidence="13" key="1">
    <citation type="journal article" date="2023" name="Mol. Ecol. Resour.">
        <title>Chromosome-level genome assembly of a triploid poplar Populus alba 'Berolinensis'.</title>
        <authorList>
            <person name="Chen S."/>
            <person name="Yu Y."/>
            <person name="Wang X."/>
            <person name="Wang S."/>
            <person name="Zhang T."/>
            <person name="Zhou Y."/>
            <person name="He R."/>
            <person name="Meng N."/>
            <person name="Wang Y."/>
            <person name="Liu W."/>
            <person name="Liu Z."/>
            <person name="Liu J."/>
            <person name="Guo Q."/>
            <person name="Huang H."/>
            <person name="Sederoff R.R."/>
            <person name="Wang G."/>
            <person name="Qu G."/>
            <person name="Chen S."/>
        </authorList>
    </citation>
    <scope>NUCLEOTIDE SEQUENCE</scope>
    <source>
        <strain evidence="13">SC-2020</strain>
    </source>
</reference>
<evidence type="ECO:0000256" key="1">
    <source>
        <dbReference type="ARBA" id="ARBA00009614"/>
    </source>
</evidence>
<dbReference type="AlphaFoldDB" id="A0AAD6L9L8"/>
<dbReference type="InterPro" id="IPR002477">
    <property type="entry name" value="Peptidoglycan-bd-like"/>
</dbReference>
<evidence type="ECO:0000256" key="8">
    <source>
        <dbReference type="ARBA" id="ARBA00023145"/>
    </source>
</evidence>
<dbReference type="GO" id="GO:0006508">
    <property type="term" value="P:proteolysis"/>
    <property type="evidence" value="ECO:0007669"/>
    <property type="project" value="UniProtKB-KW"/>
</dbReference>
<feature type="signal peptide" evidence="11">
    <location>
        <begin position="1"/>
        <end position="25"/>
    </location>
</feature>
<dbReference type="InterPro" id="IPR036365">
    <property type="entry name" value="PGBD-like_sf"/>
</dbReference>
<feature type="binding site" evidence="10">
    <location>
        <position position="201"/>
    </location>
    <ligand>
        <name>Ca(2+)</name>
        <dbReference type="ChEBI" id="CHEBI:29108"/>
        <label>3</label>
    </ligand>
</feature>
<keyword evidence="4 11" id="KW-0732">Signal</keyword>